<dbReference type="EMBL" id="BOPA01000002">
    <property type="protein sequence ID" value="GIJ13463.1"/>
    <property type="molecule type" value="Genomic_DNA"/>
</dbReference>
<protein>
    <submittedName>
        <fullName evidence="1">Uncharacterized protein</fullName>
    </submittedName>
</protein>
<dbReference type="RefSeq" id="WP_204289843.1">
    <property type="nucleotide sequence ID" value="NZ_BAAAGZ010000051.1"/>
</dbReference>
<name>A0ABQ4I6E1_9ACTN</name>
<gene>
    <name evidence="1" type="ORF">Vgi01_01470</name>
</gene>
<keyword evidence="2" id="KW-1185">Reference proteome</keyword>
<evidence type="ECO:0000313" key="2">
    <source>
        <dbReference type="Proteomes" id="UP000647860"/>
    </source>
</evidence>
<dbReference type="Proteomes" id="UP000647860">
    <property type="component" value="Unassembled WGS sequence"/>
</dbReference>
<sequence>MDLDIKSEVFVQGDKIAVVKLLELLMHQRHEWRPDRTTAESAARFADTLPFDGVKAFVEEAFIRATSPVAAPAGQRAPITAAELKDLVADLSQPAVLVVEDEINEECFLLALAAAFNEQRIVHAIRADWLTVRHAGGKDRMPLFVERRRRQFAILVRLAAIMDSDRKNAGHRTRNDTYAAKIREIDGVELHLWGCREMENYIPCRAWEESLPTRQPKVDALRSKSVEERRYLDVKEHFGGKMPKPLIAEHTCLTEDDFAELGPEVVAELRELLAMINRIL</sequence>
<proteinExistence type="predicted"/>
<organism evidence="1 2">
    <name type="scientific">Micromonospora gifhornensis</name>
    <dbReference type="NCBI Taxonomy" id="84594"/>
    <lineage>
        <taxon>Bacteria</taxon>
        <taxon>Bacillati</taxon>
        <taxon>Actinomycetota</taxon>
        <taxon>Actinomycetes</taxon>
        <taxon>Micromonosporales</taxon>
        <taxon>Micromonosporaceae</taxon>
        <taxon>Micromonospora</taxon>
    </lineage>
</organism>
<accession>A0ABQ4I6E1</accession>
<reference evidence="1 2" key="1">
    <citation type="submission" date="2021-01" db="EMBL/GenBank/DDBJ databases">
        <title>Whole genome shotgun sequence of Verrucosispora gifhornensis NBRC 16317.</title>
        <authorList>
            <person name="Komaki H."/>
            <person name="Tamura T."/>
        </authorList>
    </citation>
    <scope>NUCLEOTIDE SEQUENCE [LARGE SCALE GENOMIC DNA]</scope>
    <source>
        <strain evidence="1 2">NBRC 16317</strain>
    </source>
</reference>
<evidence type="ECO:0000313" key="1">
    <source>
        <dbReference type="EMBL" id="GIJ13463.1"/>
    </source>
</evidence>
<comment type="caution">
    <text evidence="1">The sequence shown here is derived from an EMBL/GenBank/DDBJ whole genome shotgun (WGS) entry which is preliminary data.</text>
</comment>